<proteinExistence type="predicted"/>
<dbReference type="Gene3D" id="3.30.40.10">
    <property type="entry name" value="Zinc/RING finger domain, C3HC4 (zinc finger)"/>
    <property type="match status" value="1"/>
</dbReference>
<dbReference type="OrthoDB" id="1870062at2759"/>
<evidence type="ECO:0000259" key="6">
    <source>
        <dbReference type="PROSITE" id="PS50016"/>
    </source>
</evidence>
<feature type="compositionally biased region" description="Acidic residues" evidence="5">
    <location>
        <begin position="814"/>
        <end position="824"/>
    </location>
</feature>
<evidence type="ECO:0000256" key="5">
    <source>
        <dbReference type="SAM" id="MobiDB-lite"/>
    </source>
</evidence>
<keyword evidence="8" id="KW-1185">Reference proteome</keyword>
<feature type="region of interest" description="Disordered" evidence="5">
    <location>
        <begin position="749"/>
        <end position="885"/>
    </location>
</feature>
<feature type="compositionally biased region" description="Basic and acidic residues" evidence="5">
    <location>
        <begin position="208"/>
        <end position="218"/>
    </location>
</feature>
<evidence type="ECO:0000256" key="1">
    <source>
        <dbReference type="ARBA" id="ARBA00022723"/>
    </source>
</evidence>
<dbReference type="GO" id="GO:0000228">
    <property type="term" value="C:nuclear chromosome"/>
    <property type="evidence" value="ECO:0007669"/>
    <property type="project" value="InterPro"/>
</dbReference>
<dbReference type="PANTHER" id="PTHR46508:SF1">
    <property type="entry name" value="PHD FINGER FAMILY PROTEIN"/>
    <property type="match status" value="1"/>
</dbReference>
<dbReference type="InParanoid" id="A0A078ACF2"/>
<evidence type="ECO:0000256" key="4">
    <source>
        <dbReference type="PROSITE-ProRule" id="PRU00146"/>
    </source>
</evidence>
<dbReference type="PROSITE" id="PS01359">
    <property type="entry name" value="ZF_PHD_1"/>
    <property type="match status" value="1"/>
</dbReference>
<keyword evidence="1" id="KW-0479">Metal-binding</keyword>
<evidence type="ECO:0000313" key="8">
    <source>
        <dbReference type="Proteomes" id="UP000039865"/>
    </source>
</evidence>
<name>A0A078ACF2_STYLE</name>
<feature type="compositionally biased region" description="Low complexity" evidence="5">
    <location>
        <begin position="836"/>
        <end position="847"/>
    </location>
</feature>
<feature type="compositionally biased region" description="Polar residues" evidence="5">
    <location>
        <begin position="848"/>
        <end position="871"/>
    </location>
</feature>
<dbReference type="GO" id="GO:0006338">
    <property type="term" value="P:chromatin remodeling"/>
    <property type="evidence" value="ECO:0007669"/>
    <property type="project" value="InterPro"/>
</dbReference>
<gene>
    <name evidence="7" type="primary">Contig16932.g18041</name>
    <name evidence="7" type="ORF">STYLEM_8525</name>
</gene>
<dbReference type="InterPro" id="IPR019786">
    <property type="entry name" value="Zinc_finger_PHD-type_CS"/>
</dbReference>
<feature type="compositionally biased region" description="Polar residues" evidence="5">
    <location>
        <begin position="191"/>
        <end position="200"/>
    </location>
</feature>
<dbReference type="Pfam" id="PF04855">
    <property type="entry name" value="SNF5"/>
    <property type="match status" value="1"/>
</dbReference>
<evidence type="ECO:0000256" key="3">
    <source>
        <dbReference type="ARBA" id="ARBA00022833"/>
    </source>
</evidence>
<dbReference type="InterPro" id="IPR019787">
    <property type="entry name" value="Znf_PHD-finger"/>
</dbReference>
<dbReference type="Proteomes" id="UP000039865">
    <property type="component" value="Unassembled WGS sequence"/>
</dbReference>
<dbReference type="InterPro" id="IPR001965">
    <property type="entry name" value="Znf_PHD"/>
</dbReference>
<accession>A0A078ACF2</accession>
<feature type="compositionally biased region" description="Polar residues" evidence="5">
    <location>
        <begin position="752"/>
        <end position="761"/>
    </location>
</feature>
<dbReference type="GO" id="GO:0008270">
    <property type="term" value="F:zinc ion binding"/>
    <property type="evidence" value="ECO:0007669"/>
    <property type="project" value="UniProtKB-KW"/>
</dbReference>
<organism evidence="7 8">
    <name type="scientific">Stylonychia lemnae</name>
    <name type="common">Ciliate</name>
    <dbReference type="NCBI Taxonomy" id="5949"/>
    <lineage>
        <taxon>Eukaryota</taxon>
        <taxon>Sar</taxon>
        <taxon>Alveolata</taxon>
        <taxon>Ciliophora</taxon>
        <taxon>Intramacronucleata</taxon>
        <taxon>Spirotrichea</taxon>
        <taxon>Stichotrichia</taxon>
        <taxon>Sporadotrichida</taxon>
        <taxon>Oxytrichidae</taxon>
        <taxon>Stylonychinae</taxon>
        <taxon>Stylonychia</taxon>
    </lineage>
</organism>
<dbReference type="EMBL" id="CCKQ01008091">
    <property type="protein sequence ID" value="CDW79536.1"/>
    <property type="molecule type" value="Genomic_DNA"/>
</dbReference>
<sequence>MLFDTDTYFEQMQDLRRIQPLKPPNNKVPAVNLSKLSFDKKIAPILDVRICNKFIIRDKFDWDLMEPRLRPQDFAAALCSQLPVFKTDEEKQQTIEKMTQSILDQIQAHIDKNTFFPRVRFCRKDEEIISNDQVCVNCDSILTNSEFCNHCGLQYEKKPGPQAAPGTQVPASVTAKENQLSMQESFKKNASIDSKSTLSKKQSEIPNEDSKEVAKNDNQDFKIPDPIEITNIRSMNHQSMALRSIDGEQQITWKDRITGDYAFSGKEKKICKKCNEVNPRGINSSLNSDNYTLYFWDMLHSEPLFSSLNKINDYLSESDFISVRDLYKKVKEILTQPNTERLFDITDTQLLELHDSIDEKFEWLLTDNELTERIFNDATSQKTARKRTRQMHYNFKDAQRIHDTKLSGRDNNFEEDYESAYKRQNTGYEANSRFKHRPHNFESTKMQAIIQNYNLLSQMGFLDQKVMQSEPINKLVNEKEEVIQSLIKKRGRPKKFDLTYEDMLNVDKWDDSKLVFQTGLVGLQGAQEEDNENGGTGNGKKTYDGNADVCGICLNPGKLICCDDCPSAFHSECLGYEKQCPRGKWKCYFCKVTKYGLRMVPRMAPSERPVCDELADNTPTWEDKAIQMLDILRDYYCLGMFFDDSKLSQEQKDQLIKKKLAEVGENQEVKVKSVQQLFNEVVDNEAQETYKNHEEFYNELKRILNIYAKGLDKKDLLSMCAKAALILIEKLVEENEIFNYIKPNKKIRPMRVQQQKPQSSIPAVGVALTRSRRELRNSKQEQGNNYKEDESNNEDYQQMSDQQEPEQSKQSSESDFEVQIDEDDSMRKTPIKTRTQQNQKQDVIQNQSKNSKTQTPKKPQISDIQANNTPIRMTRNRLKSLGSNN</sequence>
<reference evidence="7 8" key="1">
    <citation type="submission" date="2014-06" db="EMBL/GenBank/DDBJ databases">
        <authorList>
            <person name="Swart Estienne"/>
        </authorList>
    </citation>
    <scope>NUCLEOTIDE SEQUENCE [LARGE SCALE GENOMIC DNA]</scope>
    <source>
        <strain evidence="7 8">130c</strain>
    </source>
</reference>
<protein>
    <submittedName>
        <fullName evidence="7">Dna binding and zinc-finger domain-containing protein</fullName>
    </submittedName>
</protein>
<dbReference type="PANTHER" id="PTHR46508">
    <property type="entry name" value="PHD FINGER FAMILY PROTEIN"/>
    <property type="match status" value="1"/>
</dbReference>
<feature type="region of interest" description="Disordered" evidence="5">
    <location>
        <begin position="188"/>
        <end position="218"/>
    </location>
</feature>
<dbReference type="InterPro" id="IPR011011">
    <property type="entry name" value="Znf_FYVE_PHD"/>
</dbReference>
<dbReference type="SUPFAM" id="SSF57903">
    <property type="entry name" value="FYVE/PHD zinc finger"/>
    <property type="match status" value="1"/>
</dbReference>
<dbReference type="InterPro" id="IPR013083">
    <property type="entry name" value="Znf_RING/FYVE/PHD"/>
</dbReference>
<evidence type="ECO:0000256" key="2">
    <source>
        <dbReference type="ARBA" id="ARBA00022771"/>
    </source>
</evidence>
<feature type="domain" description="PHD-type" evidence="6">
    <location>
        <begin position="547"/>
        <end position="593"/>
    </location>
</feature>
<keyword evidence="3" id="KW-0862">Zinc</keyword>
<keyword evidence="2 4" id="KW-0863">Zinc-finger</keyword>
<dbReference type="AlphaFoldDB" id="A0A078ACF2"/>
<dbReference type="InterPro" id="IPR006939">
    <property type="entry name" value="SNF5"/>
</dbReference>
<dbReference type="CDD" id="cd15567">
    <property type="entry name" value="PHD4_NSD"/>
    <property type="match status" value="1"/>
</dbReference>
<dbReference type="SMART" id="SM00249">
    <property type="entry name" value="PHD"/>
    <property type="match status" value="1"/>
</dbReference>
<dbReference type="PROSITE" id="PS50016">
    <property type="entry name" value="ZF_PHD_2"/>
    <property type="match status" value="1"/>
</dbReference>
<evidence type="ECO:0000313" key="7">
    <source>
        <dbReference type="EMBL" id="CDW79536.1"/>
    </source>
</evidence>